<evidence type="ECO:0008006" key="3">
    <source>
        <dbReference type="Google" id="ProtNLM"/>
    </source>
</evidence>
<accession>H8FR94</accession>
<organism evidence="1 2">
    <name type="scientific">Magnetospirillum molischianum DSM 120</name>
    <dbReference type="NCBI Taxonomy" id="1150626"/>
    <lineage>
        <taxon>Bacteria</taxon>
        <taxon>Pseudomonadati</taxon>
        <taxon>Pseudomonadota</taxon>
        <taxon>Alphaproteobacteria</taxon>
        <taxon>Rhodospirillales</taxon>
        <taxon>Rhodospirillaceae</taxon>
        <taxon>Magnetospirillum</taxon>
    </lineage>
</organism>
<dbReference type="EMBL" id="CAHP01000014">
    <property type="protein sequence ID" value="CCG40882.1"/>
    <property type="molecule type" value="Genomic_DNA"/>
</dbReference>
<dbReference type="Proteomes" id="UP000004169">
    <property type="component" value="Unassembled WGS sequence"/>
</dbReference>
<reference evidence="1 2" key="1">
    <citation type="journal article" date="2012" name="J. Bacteriol.">
        <title>Draft Genome Sequence of the Purple Photosynthetic Bacterium Phaeospirillum molischianum DSM120, a Particularly Versatile Bacterium.</title>
        <authorList>
            <person name="Duquesne K."/>
            <person name="Prima V."/>
            <person name="Ji B."/>
            <person name="Rouy Z."/>
            <person name="Medigue C."/>
            <person name="Talla E."/>
            <person name="Sturgis J.N."/>
        </authorList>
    </citation>
    <scope>NUCLEOTIDE SEQUENCE [LARGE SCALE GENOMIC DNA]</scope>
    <source>
        <strain evidence="2">DSM120</strain>
    </source>
</reference>
<evidence type="ECO:0000313" key="2">
    <source>
        <dbReference type="Proteomes" id="UP000004169"/>
    </source>
</evidence>
<proteinExistence type="predicted"/>
<gene>
    <name evidence="1" type="ORF">PHAMO_210394</name>
</gene>
<keyword evidence="2" id="KW-1185">Reference proteome</keyword>
<comment type="caution">
    <text evidence="1">The sequence shown here is derived from an EMBL/GenBank/DDBJ whole genome shotgun (WGS) entry which is preliminary data.</text>
</comment>
<dbReference type="AlphaFoldDB" id="H8FR94"/>
<name>H8FR94_MAGML</name>
<sequence>MRLQVMGSFFTDDALTTAHNRYQGMRDAAFAVTEQTWRNKLPMDVDLRLFPIDEKALVFWEHIWVPYCQSVNVRTFPWKAIFSQVRSTPRRFDMAIWDGSFLSGLVVGMASRGKTGPNTNVTIRFLERFQWSGLPMRGHIRGIAIDAAHTYAQILCKQFILLKNPALGAIPLYEKIGFSLVPSIQGCPYYGKRVE</sequence>
<protein>
    <recommendedName>
        <fullName evidence="3">N-acetyltransferase domain-containing protein</fullName>
    </recommendedName>
</protein>
<evidence type="ECO:0000313" key="1">
    <source>
        <dbReference type="EMBL" id="CCG40882.1"/>
    </source>
</evidence>